<dbReference type="EMBL" id="FRAV01000004">
    <property type="protein sequence ID" value="SHK46089.1"/>
    <property type="molecule type" value="Genomic_DNA"/>
</dbReference>
<feature type="transmembrane region" description="Helical" evidence="2">
    <location>
        <begin position="23"/>
        <end position="42"/>
    </location>
</feature>
<protein>
    <submittedName>
        <fullName evidence="3">Uncharacterized protein</fullName>
    </submittedName>
</protein>
<keyword evidence="2" id="KW-0472">Membrane</keyword>
<feature type="transmembrane region" description="Helical" evidence="2">
    <location>
        <begin position="63"/>
        <end position="85"/>
    </location>
</feature>
<keyword evidence="2" id="KW-1133">Transmembrane helix</keyword>
<proteinExistence type="predicted"/>
<feature type="region of interest" description="Disordered" evidence="1">
    <location>
        <begin position="203"/>
        <end position="223"/>
    </location>
</feature>
<keyword evidence="2" id="KW-0812">Transmembrane</keyword>
<accession>A0A1M6SN94</accession>
<evidence type="ECO:0000256" key="1">
    <source>
        <dbReference type="SAM" id="MobiDB-lite"/>
    </source>
</evidence>
<sequence length="223" mass="26441">MYEKLIKLEINIKLIRVFTKTPWGNYVLRIIFFFYIFTSQTNHKNMSSNKEKKLNKSDVRIGIWKFVLSFVVLSAVSFISVFFFFKSYDIQREGIKKQADDYRELLTRSDLLRTHVDSIFYRMEQLDINKVDNDIFLRNYIMDNVRDAKNIMGKDSANNFKHYSILMKQIEPMLALKTQIVSVSYKEQTALRDLSECRGKVGAANNELRQDPTRKFTGSRRRK</sequence>
<evidence type="ECO:0000256" key="2">
    <source>
        <dbReference type="SAM" id="Phobius"/>
    </source>
</evidence>
<reference evidence="4" key="1">
    <citation type="submission" date="2016-11" db="EMBL/GenBank/DDBJ databases">
        <authorList>
            <person name="Varghese N."/>
            <person name="Submissions S."/>
        </authorList>
    </citation>
    <scope>NUCLEOTIDE SEQUENCE [LARGE SCALE GENOMIC DNA]</scope>
    <source>
        <strain evidence="4">DSM 26899</strain>
    </source>
</reference>
<keyword evidence="4" id="KW-1185">Reference proteome</keyword>
<dbReference type="STRING" id="1302687.SAMN05444267_100473"/>
<dbReference type="Proteomes" id="UP000184364">
    <property type="component" value="Unassembled WGS sequence"/>
</dbReference>
<evidence type="ECO:0000313" key="4">
    <source>
        <dbReference type="Proteomes" id="UP000184364"/>
    </source>
</evidence>
<evidence type="ECO:0000313" key="3">
    <source>
        <dbReference type="EMBL" id="SHK46089.1"/>
    </source>
</evidence>
<organism evidence="3 4">
    <name type="scientific">Chryseobacterium polytrichastri</name>
    <dbReference type="NCBI Taxonomy" id="1302687"/>
    <lineage>
        <taxon>Bacteria</taxon>
        <taxon>Pseudomonadati</taxon>
        <taxon>Bacteroidota</taxon>
        <taxon>Flavobacteriia</taxon>
        <taxon>Flavobacteriales</taxon>
        <taxon>Weeksellaceae</taxon>
        <taxon>Chryseobacterium group</taxon>
        <taxon>Chryseobacterium</taxon>
    </lineage>
</organism>
<gene>
    <name evidence="3" type="ORF">SAMN05444267_100473</name>
</gene>
<dbReference type="Pfam" id="PF17561">
    <property type="entry name" value="TssO"/>
    <property type="match status" value="1"/>
</dbReference>
<name>A0A1M6SN94_9FLAO</name>
<dbReference type="InterPro" id="IPR039449">
    <property type="entry name" value="TssO"/>
</dbReference>
<dbReference type="AlphaFoldDB" id="A0A1M6SN94"/>